<gene>
    <name evidence="1" type="ORF">SAMN05216231_1051</name>
</gene>
<dbReference type="InterPro" id="IPR003795">
    <property type="entry name" value="DUF192"/>
</dbReference>
<evidence type="ECO:0008006" key="3">
    <source>
        <dbReference type="Google" id="ProtNLM"/>
    </source>
</evidence>
<dbReference type="Gene3D" id="2.60.120.1140">
    <property type="entry name" value="Protein of unknown function DUF192"/>
    <property type="match status" value="1"/>
</dbReference>
<proteinExistence type="predicted"/>
<organism evidence="1 2">
    <name type="scientific">Virgibacillus salinus</name>
    <dbReference type="NCBI Taxonomy" id="553311"/>
    <lineage>
        <taxon>Bacteria</taxon>
        <taxon>Bacillati</taxon>
        <taxon>Bacillota</taxon>
        <taxon>Bacilli</taxon>
        <taxon>Bacillales</taxon>
        <taxon>Bacillaceae</taxon>
        <taxon>Virgibacillus</taxon>
    </lineage>
</organism>
<name>A0A1H0Z6E5_9BACI</name>
<dbReference type="AlphaFoldDB" id="A0A1H0Z6E5"/>
<sequence length="138" mass="15560">MQKQLCNRKSTDAEVLKIKLVKRDTGQLIASDVQTAYSFRKRLKGLMFAKSLPNNFAMHIAPCSSIHTFFMKCRIDILYLSQKNEIVGMEEDFAPGKIGKRFSNVHSVVELPSGKIKTSAVNVGQAVDFVKREHEEVT</sequence>
<dbReference type="STRING" id="553311.SAMN05216231_1051"/>
<evidence type="ECO:0000313" key="1">
    <source>
        <dbReference type="EMBL" id="SDQ22964.1"/>
    </source>
</evidence>
<protein>
    <recommendedName>
        <fullName evidence="3">DUF192 domain-containing protein</fullName>
    </recommendedName>
</protein>
<keyword evidence="2" id="KW-1185">Reference proteome</keyword>
<dbReference type="Pfam" id="PF02643">
    <property type="entry name" value="DUF192"/>
    <property type="match status" value="1"/>
</dbReference>
<dbReference type="EMBL" id="FNKD01000001">
    <property type="protein sequence ID" value="SDQ22964.1"/>
    <property type="molecule type" value="Genomic_DNA"/>
</dbReference>
<accession>A0A1H0Z6E5</accession>
<reference evidence="1 2" key="1">
    <citation type="submission" date="2016-10" db="EMBL/GenBank/DDBJ databases">
        <authorList>
            <person name="de Groot N.N."/>
        </authorList>
    </citation>
    <scope>NUCLEOTIDE SEQUENCE [LARGE SCALE GENOMIC DNA]</scope>
    <source>
        <strain evidence="1 2">CGMCC 1.10449</strain>
    </source>
</reference>
<dbReference type="InterPro" id="IPR038695">
    <property type="entry name" value="Saro_0823-like_sf"/>
</dbReference>
<dbReference type="Proteomes" id="UP000199444">
    <property type="component" value="Unassembled WGS sequence"/>
</dbReference>
<evidence type="ECO:0000313" key="2">
    <source>
        <dbReference type="Proteomes" id="UP000199444"/>
    </source>
</evidence>